<dbReference type="PROSITE" id="PS50835">
    <property type="entry name" value="IG_LIKE"/>
    <property type="match status" value="1"/>
</dbReference>
<dbReference type="Gene3D" id="2.60.40.10">
    <property type="entry name" value="Immunoglobulins"/>
    <property type="match status" value="1"/>
</dbReference>
<dbReference type="InterPro" id="IPR036179">
    <property type="entry name" value="Ig-like_dom_sf"/>
</dbReference>
<dbReference type="Proteomes" id="UP001054837">
    <property type="component" value="Unassembled WGS sequence"/>
</dbReference>
<gene>
    <name evidence="2" type="primary">AVEN_179135_1</name>
    <name evidence="2" type="ORF">CDAR_24921</name>
</gene>
<reference evidence="2 3" key="1">
    <citation type="submission" date="2021-06" db="EMBL/GenBank/DDBJ databases">
        <title>Caerostris darwini draft genome.</title>
        <authorList>
            <person name="Kono N."/>
            <person name="Arakawa K."/>
        </authorList>
    </citation>
    <scope>NUCLEOTIDE SEQUENCE [LARGE SCALE GENOMIC DNA]</scope>
</reference>
<dbReference type="AlphaFoldDB" id="A0AAV4WKD8"/>
<accession>A0AAV4WKD8</accession>
<proteinExistence type="predicted"/>
<name>A0AAV4WKD8_9ARAC</name>
<sequence length="114" mass="12410">MNESQSADLICSASGDPPLSLYWNTSSLVSNHSVGDLELLGLIDYDNGSSEMLRPQNFDPNNTVQILTIYASSGADNGFVSCIAENEAGQEIAEASLEIHGEYIMPLMHYFHPK</sequence>
<evidence type="ECO:0000313" key="2">
    <source>
        <dbReference type="EMBL" id="GIY82249.1"/>
    </source>
</evidence>
<keyword evidence="3" id="KW-1185">Reference proteome</keyword>
<protein>
    <submittedName>
        <fullName evidence="2">Ig-like domain-containing protein</fullName>
    </submittedName>
</protein>
<evidence type="ECO:0000259" key="1">
    <source>
        <dbReference type="PROSITE" id="PS50835"/>
    </source>
</evidence>
<evidence type="ECO:0000313" key="3">
    <source>
        <dbReference type="Proteomes" id="UP001054837"/>
    </source>
</evidence>
<organism evidence="2 3">
    <name type="scientific">Caerostris darwini</name>
    <dbReference type="NCBI Taxonomy" id="1538125"/>
    <lineage>
        <taxon>Eukaryota</taxon>
        <taxon>Metazoa</taxon>
        <taxon>Ecdysozoa</taxon>
        <taxon>Arthropoda</taxon>
        <taxon>Chelicerata</taxon>
        <taxon>Arachnida</taxon>
        <taxon>Araneae</taxon>
        <taxon>Araneomorphae</taxon>
        <taxon>Entelegynae</taxon>
        <taxon>Araneoidea</taxon>
        <taxon>Araneidae</taxon>
        <taxon>Caerostris</taxon>
    </lineage>
</organism>
<dbReference type="InterPro" id="IPR007110">
    <property type="entry name" value="Ig-like_dom"/>
</dbReference>
<comment type="caution">
    <text evidence="2">The sequence shown here is derived from an EMBL/GenBank/DDBJ whole genome shotgun (WGS) entry which is preliminary data.</text>
</comment>
<dbReference type="SUPFAM" id="SSF48726">
    <property type="entry name" value="Immunoglobulin"/>
    <property type="match status" value="1"/>
</dbReference>
<dbReference type="EMBL" id="BPLQ01014701">
    <property type="protein sequence ID" value="GIY82249.1"/>
    <property type="molecule type" value="Genomic_DNA"/>
</dbReference>
<dbReference type="InterPro" id="IPR013783">
    <property type="entry name" value="Ig-like_fold"/>
</dbReference>
<feature type="domain" description="Ig-like" evidence="1">
    <location>
        <begin position="1"/>
        <end position="98"/>
    </location>
</feature>